<dbReference type="NCBIfam" id="NF008607">
    <property type="entry name" value="PRK11579.1"/>
    <property type="match status" value="1"/>
</dbReference>
<keyword evidence="6" id="KW-1185">Reference proteome</keyword>
<dbReference type="SUPFAM" id="SSF51735">
    <property type="entry name" value="NAD(P)-binding Rossmann-fold domains"/>
    <property type="match status" value="1"/>
</dbReference>
<dbReference type="InterPro" id="IPR004104">
    <property type="entry name" value="Gfo/Idh/MocA-like_OxRdtase_C"/>
</dbReference>
<evidence type="ECO:0000259" key="4">
    <source>
        <dbReference type="Pfam" id="PF02894"/>
    </source>
</evidence>
<evidence type="ECO:0000256" key="1">
    <source>
        <dbReference type="ARBA" id="ARBA00010928"/>
    </source>
</evidence>
<evidence type="ECO:0000313" key="5">
    <source>
        <dbReference type="EMBL" id="SJZ85727.1"/>
    </source>
</evidence>
<proteinExistence type="inferred from homology"/>
<evidence type="ECO:0000256" key="2">
    <source>
        <dbReference type="ARBA" id="ARBA00023002"/>
    </source>
</evidence>
<dbReference type="Gene3D" id="3.30.360.10">
    <property type="entry name" value="Dihydrodipicolinate Reductase, domain 2"/>
    <property type="match status" value="1"/>
</dbReference>
<dbReference type="InterPro" id="IPR036291">
    <property type="entry name" value="NAD(P)-bd_dom_sf"/>
</dbReference>
<dbReference type="GO" id="GO:0000166">
    <property type="term" value="F:nucleotide binding"/>
    <property type="evidence" value="ECO:0007669"/>
    <property type="project" value="InterPro"/>
</dbReference>
<dbReference type="InterPro" id="IPR000683">
    <property type="entry name" value="Gfo/Idh/MocA-like_OxRdtase_N"/>
</dbReference>
<gene>
    <name evidence="5" type="ORF">SAMN02745973_01905</name>
</gene>
<comment type="similarity">
    <text evidence="1">Belongs to the Gfo/Idh/MocA family.</text>
</comment>
<dbReference type="GO" id="GO:0016491">
    <property type="term" value="F:oxidoreductase activity"/>
    <property type="evidence" value="ECO:0007669"/>
    <property type="project" value="UniProtKB-KW"/>
</dbReference>
<accession>A0A1T4P336</accession>
<keyword evidence="2" id="KW-0560">Oxidoreductase</keyword>
<feature type="domain" description="Gfo/Idh/MocA-like oxidoreductase N-terminal" evidence="3">
    <location>
        <begin position="5"/>
        <end position="124"/>
    </location>
</feature>
<dbReference type="EMBL" id="FUWV01000014">
    <property type="protein sequence ID" value="SJZ85727.1"/>
    <property type="molecule type" value="Genomic_DNA"/>
</dbReference>
<organism evidence="5 6">
    <name type="scientific">Garciella nitratireducens DSM 15102</name>
    <dbReference type="NCBI Taxonomy" id="1121911"/>
    <lineage>
        <taxon>Bacteria</taxon>
        <taxon>Bacillati</taxon>
        <taxon>Bacillota</taxon>
        <taxon>Clostridia</taxon>
        <taxon>Eubacteriales</taxon>
        <taxon>Eubacteriaceae</taxon>
        <taxon>Garciella</taxon>
    </lineage>
</organism>
<evidence type="ECO:0000313" key="6">
    <source>
        <dbReference type="Proteomes" id="UP000196365"/>
    </source>
</evidence>
<dbReference type="Gene3D" id="3.40.50.720">
    <property type="entry name" value="NAD(P)-binding Rossmann-like Domain"/>
    <property type="match status" value="1"/>
</dbReference>
<name>A0A1T4P336_9FIRM</name>
<dbReference type="Pfam" id="PF01408">
    <property type="entry name" value="GFO_IDH_MocA"/>
    <property type="match status" value="1"/>
</dbReference>
<dbReference type="Proteomes" id="UP000196365">
    <property type="component" value="Unassembled WGS sequence"/>
</dbReference>
<protein>
    <submittedName>
        <fullName evidence="5">Predicted dehydrogenase</fullName>
    </submittedName>
</protein>
<reference evidence="5 6" key="1">
    <citation type="submission" date="2017-02" db="EMBL/GenBank/DDBJ databases">
        <authorList>
            <person name="Peterson S.W."/>
        </authorList>
    </citation>
    <scope>NUCLEOTIDE SEQUENCE [LARGE SCALE GENOMIC DNA]</scope>
    <source>
        <strain evidence="5 6">DSM 15102</strain>
    </source>
</reference>
<evidence type="ECO:0000259" key="3">
    <source>
        <dbReference type="Pfam" id="PF01408"/>
    </source>
</evidence>
<dbReference type="Pfam" id="PF02894">
    <property type="entry name" value="GFO_IDH_MocA_C"/>
    <property type="match status" value="1"/>
</dbReference>
<feature type="domain" description="Gfo/Idh/MocA-like oxidoreductase C-terminal" evidence="4">
    <location>
        <begin position="140"/>
        <end position="351"/>
    </location>
</feature>
<dbReference type="AlphaFoldDB" id="A0A1T4P336"/>
<dbReference type="PANTHER" id="PTHR43708">
    <property type="entry name" value="CONSERVED EXPRESSED OXIDOREDUCTASE (EUROFUNG)"/>
    <property type="match status" value="1"/>
</dbReference>
<dbReference type="RefSeq" id="WP_087679265.1">
    <property type="nucleotide sequence ID" value="NZ_FUWV01000014.1"/>
</dbReference>
<dbReference type="OrthoDB" id="9783105at2"/>
<dbReference type="PANTHER" id="PTHR43708:SF5">
    <property type="entry name" value="CONSERVED EXPRESSED OXIDOREDUCTASE (EUROFUNG)-RELATED"/>
    <property type="match status" value="1"/>
</dbReference>
<dbReference type="InterPro" id="IPR051317">
    <property type="entry name" value="Gfo/Idh/MocA_oxidoreduct"/>
</dbReference>
<sequence length="357" mass="41063">MSKKINVGLIGYGNGGRNFHAPIIHGVEELNLYAIVTSNEEKAKVAQKKYHGLKIYHTAETLLEDPQVELVVITIPNTYHAKMVEKALLAGKHVVVDKPFTIYSKEADSLIQLAKEKGKILTVYQNRRWDSDFLTIQKILQGNFLGNLVEYEAHFDRFKNIISENSWKEEEMPGNGIIYDLGPHLIDQALLLFGIPQEVRADIRIQRKNSKIHDYFEIILDYENLKVSLYAGMLVKELGPHFILKGDKGSYIKYGMDPQEELLKKGNSPLQKENWGEEKEEEWGILNTEWNGISFRGKVKSERGDYRIFYKNVARAIMGLEKIFVKPQEARNVIKLIELAIKSNEEKRAIQICQKDF</sequence>